<dbReference type="AlphaFoldDB" id="A0A1C5JW03"/>
<dbReference type="RefSeq" id="WP_231929510.1">
    <property type="nucleotide sequence ID" value="NZ_LT607754.1"/>
</dbReference>
<dbReference type="InterPro" id="IPR050194">
    <property type="entry name" value="Glycosyltransferase_grp1"/>
</dbReference>
<keyword evidence="6" id="KW-1185">Reference proteome</keyword>
<proteinExistence type="predicted"/>
<evidence type="ECO:0000313" key="6">
    <source>
        <dbReference type="Proteomes" id="UP000198221"/>
    </source>
</evidence>
<organism evidence="5 6">
    <name type="scientific">Micromonospora inositola</name>
    <dbReference type="NCBI Taxonomy" id="47865"/>
    <lineage>
        <taxon>Bacteria</taxon>
        <taxon>Bacillati</taxon>
        <taxon>Actinomycetota</taxon>
        <taxon>Actinomycetes</taxon>
        <taxon>Micromonosporales</taxon>
        <taxon>Micromonosporaceae</taxon>
        <taxon>Micromonospora</taxon>
    </lineage>
</organism>
<dbReference type="PANTHER" id="PTHR45947:SF14">
    <property type="entry name" value="SLL1723 PROTEIN"/>
    <property type="match status" value="1"/>
</dbReference>
<feature type="domain" description="Glycosyl transferase family 1" evidence="3">
    <location>
        <begin position="180"/>
        <end position="345"/>
    </location>
</feature>
<gene>
    <name evidence="5" type="ORF">GA0070613_5592</name>
</gene>
<evidence type="ECO:0000256" key="1">
    <source>
        <dbReference type="ARBA" id="ARBA00022676"/>
    </source>
</evidence>
<name>A0A1C5JW03_9ACTN</name>
<evidence type="ECO:0000256" key="2">
    <source>
        <dbReference type="ARBA" id="ARBA00022679"/>
    </source>
</evidence>
<dbReference type="PANTHER" id="PTHR45947">
    <property type="entry name" value="SULFOQUINOVOSYL TRANSFERASE SQD2"/>
    <property type="match status" value="1"/>
</dbReference>
<dbReference type="Pfam" id="PF00534">
    <property type="entry name" value="Glycos_transf_1"/>
    <property type="match status" value="1"/>
</dbReference>
<dbReference type="Pfam" id="PF13439">
    <property type="entry name" value="Glyco_transf_4"/>
    <property type="match status" value="1"/>
</dbReference>
<evidence type="ECO:0000259" key="3">
    <source>
        <dbReference type="Pfam" id="PF00534"/>
    </source>
</evidence>
<dbReference type="SUPFAM" id="SSF53756">
    <property type="entry name" value="UDP-Glycosyltransferase/glycogen phosphorylase"/>
    <property type="match status" value="1"/>
</dbReference>
<dbReference type="InterPro" id="IPR028098">
    <property type="entry name" value="Glyco_trans_4-like_N"/>
</dbReference>
<dbReference type="GO" id="GO:0016757">
    <property type="term" value="F:glycosyltransferase activity"/>
    <property type="evidence" value="ECO:0007669"/>
    <property type="project" value="UniProtKB-KW"/>
</dbReference>
<feature type="domain" description="Glycosyltransferase subfamily 4-like N-terminal" evidence="4">
    <location>
        <begin position="67"/>
        <end position="176"/>
    </location>
</feature>
<sequence>MPEATVVIWRSHLLPGSETFIRNQGDALSRWRPRYLGAVKVESSIARDTDVIAFPDDARGRAELLGLKLTGRSRRLEAPLARLRPEVVHAHFGGDGWLVSRAAGRLGVPLVITLHGQDVTWRPNLPGLSGVRQRRLLRQAFDRAALIIAVSEFIRGRAVALGADPRKVRVHHTGVPIPPSVPAPDKKWDVVFVGRFVEKKGIDDLVEAVGMLPAALRPRMLFIGTGPLEAATRERAGQLGLDATFLGMQDPGAVSRHLAESKVLVAPSRIASDGDCEGLPTTILEAASVGVPTIATYHSGIPEAVLPGETGLLGAERDRAALADNIRQLLGDDALRARLGARARQHVAEHFDLHQQTRRLEELYDSLAARSLSS</sequence>
<keyword evidence="2 5" id="KW-0808">Transferase</keyword>
<evidence type="ECO:0000259" key="4">
    <source>
        <dbReference type="Pfam" id="PF13439"/>
    </source>
</evidence>
<protein>
    <submittedName>
        <fullName evidence="5">Glycosyltransferase involved in cell wall bisynthesis</fullName>
    </submittedName>
</protein>
<dbReference type="GO" id="GO:1901137">
    <property type="term" value="P:carbohydrate derivative biosynthetic process"/>
    <property type="evidence" value="ECO:0007669"/>
    <property type="project" value="UniProtKB-ARBA"/>
</dbReference>
<dbReference type="InterPro" id="IPR001296">
    <property type="entry name" value="Glyco_trans_1"/>
</dbReference>
<accession>A0A1C5JW03</accession>
<reference evidence="6" key="1">
    <citation type="submission" date="2016-06" db="EMBL/GenBank/DDBJ databases">
        <authorList>
            <person name="Varghese N."/>
            <person name="Submissions Spin"/>
        </authorList>
    </citation>
    <scope>NUCLEOTIDE SEQUENCE [LARGE SCALE GENOMIC DNA]</scope>
    <source>
        <strain evidence="6">DSM 43819</strain>
    </source>
</reference>
<evidence type="ECO:0000313" key="5">
    <source>
        <dbReference type="EMBL" id="SCG74687.1"/>
    </source>
</evidence>
<keyword evidence="1" id="KW-0328">Glycosyltransferase</keyword>
<dbReference type="EMBL" id="LT607754">
    <property type="protein sequence ID" value="SCG74687.1"/>
    <property type="molecule type" value="Genomic_DNA"/>
</dbReference>
<dbReference type="Gene3D" id="3.40.50.2000">
    <property type="entry name" value="Glycogen Phosphorylase B"/>
    <property type="match status" value="2"/>
</dbReference>
<dbReference type="Proteomes" id="UP000198221">
    <property type="component" value="Chromosome I"/>
</dbReference>